<dbReference type="Gene3D" id="3.40.50.720">
    <property type="entry name" value="NAD(P)-binding Rossmann-like Domain"/>
    <property type="match status" value="1"/>
</dbReference>
<feature type="domain" description="NAD-dependent epimerase/dehydratase" evidence="1">
    <location>
        <begin position="5"/>
        <end position="216"/>
    </location>
</feature>
<dbReference type="Pfam" id="PF01370">
    <property type="entry name" value="Epimerase"/>
    <property type="match status" value="1"/>
</dbReference>
<sequence>MAVKVLLTGASGFIGSYLRFSDIVVRCVVREGEPIVNKDNFIINKLARTTDWNGAFDCIDVVIHLAGLAHSSDFTDEELNEVNCNSVIHFANSAFSNGVKRFVFVSSIGVNGAFSRDKPFTLNETVRPHNSYARSKYDAEVGLKKLASETGLEVVIVRPTLVYGLNAPGNFGLLTKFVKKLPVLPFGLANNKRDFIAVQNLADLLITCATHPNAAGHTFLASDMETVSVKQFTNAIADGLGTKVFQLPVPVSLMRLAGKLMGKSAMVEQLVGNLQVDSSNIKEVLGWTPPLTMKQAMATLCDSGKSSSGKE</sequence>
<dbReference type="SUPFAM" id="SSF51735">
    <property type="entry name" value="NAD(P)-binding Rossmann-fold domains"/>
    <property type="match status" value="1"/>
</dbReference>
<comment type="caution">
    <text evidence="2">The sequence shown here is derived from an EMBL/GenBank/DDBJ whole genome shotgun (WGS) entry which is preliminary data.</text>
</comment>
<reference evidence="2 3" key="1">
    <citation type="submission" date="2024-09" db="EMBL/GenBank/DDBJ databases">
        <authorList>
            <person name="Zhang Y."/>
        </authorList>
    </citation>
    <scope>NUCLEOTIDE SEQUENCE [LARGE SCALE GENOMIC DNA]</scope>
    <source>
        <strain evidence="2 3">SH314</strain>
    </source>
</reference>
<accession>A0ABV4VS95</accession>
<dbReference type="Proteomes" id="UP001576726">
    <property type="component" value="Unassembled WGS sequence"/>
</dbReference>
<dbReference type="InterPro" id="IPR036291">
    <property type="entry name" value="NAD(P)-bd_dom_sf"/>
</dbReference>
<dbReference type="EMBL" id="JBHFGJ010000001">
    <property type="protein sequence ID" value="MFB2651862.1"/>
    <property type="molecule type" value="Genomic_DNA"/>
</dbReference>
<protein>
    <submittedName>
        <fullName evidence="2">NAD-dependent epimerase/dehydratase family protein</fullName>
    </submittedName>
</protein>
<evidence type="ECO:0000313" key="2">
    <source>
        <dbReference type="EMBL" id="MFB2651862.1"/>
    </source>
</evidence>
<keyword evidence="3" id="KW-1185">Reference proteome</keyword>
<dbReference type="PANTHER" id="PTHR48079:SF6">
    <property type="entry name" value="NAD(P)-BINDING DOMAIN-CONTAINING PROTEIN-RELATED"/>
    <property type="match status" value="1"/>
</dbReference>
<dbReference type="InterPro" id="IPR051783">
    <property type="entry name" value="NAD(P)-dependent_oxidoreduct"/>
</dbReference>
<dbReference type="InterPro" id="IPR001509">
    <property type="entry name" value="Epimerase_deHydtase"/>
</dbReference>
<evidence type="ECO:0000259" key="1">
    <source>
        <dbReference type="Pfam" id="PF01370"/>
    </source>
</evidence>
<dbReference type="PANTHER" id="PTHR48079">
    <property type="entry name" value="PROTEIN YEEZ"/>
    <property type="match status" value="1"/>
</dbReference>
<proteinExistence type="predicted"/>
<gene>
    <name evidence="2" type="ORF">ACE02L_03830</name>
</gene>
<evidence type="ECO:0000313" key="3">
    <source>
        <dbReference type="Proteomes" id="UP001576726"/>
    </source>
</evidence>
<dbReference type="RefSeq" id="WP_374918445.1">
    <property type="nucleotide sequence ID" value="NZ_JBHFGJ010000001.1"/>
</dbReference>
<name>A0ABV4VS95_9GAMM</name>
<organism evidence="2 3">
    <name type="scientific">Shewanella seohaensis</name>
    <dbReference type="NCBI Taxonomy" id="755175"/>
    <lineage>
        <taxon>Bacteria</taxon>
        <taxon>Pseudomonadati</taxon>
        <taxon>Pseudomonadota</taxon>
        <taxon>Gammaproteobacteria</taxon>
        <taxon>Alteromonadales</taxon>
        <taxon>Shewanellaceae</taxon>
        <taxon>Shewanella</taxon>
    </lineage>
</organism>